<organism evidence="11 12">
    <name type="scientific">Teladorsagia circumcincta</name>
    <name type="common">Brown stomach worm</name>
    <name type="synonym">Ostertagia circumcincta</name>
    <dbReference type="NCBI Taxonomy" id="45464"/>
    <lineage>
        <taxon>Eukaryota</taxon>
        <taxon>Metazoa</taxon>
        <taxon>Ecdysozoa</taxon>
        <taxon>Nematoda</taxon>
        <taxon>Chromadorea</taxon>
        <taxon>Rhabditida</taxon>
        <taxon>Rhabditina</taxon>
        <taxon>Rhabditomorpha</taxon>
        <taxon>Strongyloidea</taxon>
        <taxon>Trichostrongylidae</taxon>
        <taxon>Teladorsagia</taxon>
    </lineage>
</organism>
<evidence type="ECO:0008006" key="13">
    <source>
        <dbReference type="Google" id="ProtNLM"/>
    </source>
</evidence>
<evidence type="ECO:0000256" key="6">
    <source>
        <dbReference type="ARBA" id="ARBA00023049"/>
    </source>
</evidence>
<dbReference type="InterPro" id="IPR001506">
    <property type="entry name" value="Peptidase_M12A"/>
</dbReference>
<gene>
    <name evidence="11" type="ORF">TELCIR_22382</name>
</gene>
<keyword evidence="5" id="KW-0862">Zinc</keyword>
<evidence type="ECO:0000256" key="7">
    <source>
        <dbReference type="ARBA" id="ARBA00023157"/>
    </source>
</evidence>
<dbReference type="PROSITE" id="PS00022">
    <property type="entry name" value="EGF_1"/>
    <property type="match status" value="1"/>
</dbReference>
<keyword evidence="12" id="KW-1185">Reference proteome</keyword>
<feature type="domain" description="CUB" evidence="9">
    <location>
        <begin position="73"/>
        <end position="150"/>
    </location>
</feature>
<reference evidence="11 12" key="1">
    <citation type="submission" date="2015-09" db="EMBL/GenBank/DDBJ databases">
        <title>Draft genome of the parasitic nematode Teladorsagia circumcincta isolate WARC Sus (inbred).</title>
        <authorList>
            <person name="Mitreva M."/>
        </authorList>
    </citation>
    <scope>NUCLEOTIDE SEQUENCE [LARGE SCALE GENOMIC DNA]</scope>
    <source>
        <strain evidence="11 12">S</strain>
    </source>
</reference>
<evidence type="ECO:0000259" key="10">
    <source>
        <dbReference type="PROSITE" id="PS51864"/>
    </source>
</evidence>
<evidence type="ECO:0000256" key="1">
    <source>
        <dbReference type="ARBA" id="ARBA00022536"/>
    </source>
</evidence>
<sequence>MVPKDVLYLETLGSEIISFYDLLMMNMYYNCTDSCKNTTLCENGGFPHPRNCSKCICPGGYGGDFCNERPPGCGQVLNATTQGSVLAVNLTSGEVGPDGLLRCTYWITAPQGSTIEVKVLELPIAFDYYDGCPNAGVEIKTRPDQRLTGY</sequence>
<dbReference type="GO" id="GO:0046872">
    <property type="term" value="F:metal ion binding"/>
    <property type="evidence" value="ECO:0007669"/>
    <property type="project" value="UniProtKB-KW"/>
</dbReference>
<dbReference type="InterPro" id="IPR035914">
    <property type="entry name" value="Sperma_CUB_dom_sf"/>
</dbReference>
<name>A0A2G9TFA7_TELCI</name>
<keyword evidence="2" id="KW-0645">Protease</keyword>
<evidence type="ECO:0000256" key="3">
    <source>
        <dbReference type="ARBA" id="ARBA00022723"/>
    </source>
</evidence>
<evidence type="ECO:0000313" key="12">
    <source>
        <dbReference type="Proteomes" id="UP000230423"/>
    </source>
</evidence>
<evidence type="ECO:0000256" key="2">
    <source>
        <dbReference type="ARBA" id="ARBA00022670"/>
    </source>
</evidence>
<dbReference type="SUPFAM" id="SSF49854">
    <property type="entry name" value="Spermadhesin, CUB domain"/>
    <property type="match status" value="1"/>
</dbReference>
<keyword evidence="7" id="KW-1015">Disulfide bond</keyword>
<dbReference type="Proteomes" id="UP000230423">
    <property type="component" value="Unassembled WGS sequence"/>
</dbReference>
<keyword evidence="4" id="KW-0378">Hydrolase</keyword>
<dbReference type="PROSITE" id="PS01186">
    <property type="entry name" value="EGF_2"/>
    <property type="match status" value="1"/>
</dbReference>
<evidence type="ECO:0000313" key="11">
    <source>
        <dbReference type="EMBL" id="PIO56222.1"/>
    </source>
</evidence>
<dbReference type="PANTHER" id="PTHR10127:SF793">
    <property type="entry name" value="ZINC METALLOPROTEINASE NAS-31"/>
    <property type="match status" value="1"/>
</dbReference>
<dbReference type="PANTHER" id="PTHR10127">
    <property type="entry name" value="DISCOIDIN, CUB, EGF, LAMININ , AND ZINC METALLOPROTEASE DOMAIN CONTAINING"/>
    <property type="match status" value="1"/>
</dbReference>
<comment type="caution">
    <text evidence="8">Lacks conserved residue(s) required for the propagation of feature annotation.</text>
</comment>
<evidence type="ECO:0000256" key="5">
    <source>
        <dbReference type="ARBA" id="ARBA00022833"/>
    </source>
</evidence>
<dbReference type="GO" id="GO:0004222">
    <property type="term" value="F:metalloendopeptidase activity"/>
    <property type="evidence" value="ECO:0007669"/>
    <property type="project" value="InterPro"/>
</dbReference>
<protein>
    <recommendedName>
        <fullName evidence="13">CUB domain-containing protein</fullName>
    </recommendedName>
</protein>
<dbReference type="OrthoDB" id="5819035at2759"/>
<dbReference type="InterPro" id="IPR000859">
    <property type="entry name" value="CUB_dom"/>
</dbReference>
<dbReference type="GO" id="GO:0006508">
    <property type="term" value="P:proteolysis"/>
    <property type="evidence" value="ECO:0007669"/>
    <property type="project" value="UniProtKB-KW"/>
</dbReference>
<evidence type="ECO:0000259" key="9">
    <source>
        <dbReference type="PROSITE" id="PS01180"/>
    </source>
</evidence>
<accession>A0A2G9TFA7</accession>
<dbReference type="PROSITE" id="PS51864">
    <property type="entry name" value="ASTACIN"/>
    <property type="match status" value="1"/>
</dbReference>
<feature type="domain" description="Peptidase M12A" evidence="10">
    <location>
        <begin position="1"/>
        <end position="32"/>
    </location>
</feature>
<keyword evidence="3" id="KW-0479">Metal-binding</keyword>
<dbReference type="InterPro" id="IPR000742">
    <property type="entry name" value="EGF"/>
</dbReference>
<keyword evidence="6" id="KW-0482">Metalloprotease</keyword>
<dbReference type="PROSITE" id="PS01180">
    <property type="entry name" value="CUB"/>
    <property type="match status" value="1"/>
</dbReference>
<dbReference type="AlphaFoldDB" id="A0A2G9TFA7"/>
<keyword evidence="1" id="KW-0245">EGF-like domain</keyword>
<proteinExistence type="predicted"/>
<dbReference type="EMBL" id="KZ380359">
    <property type="protein sequence ID" value="PIO56222.1"/>
    <property type="molecule type" value="Genomic_DNA"/>
</dbReference>
<evidence type="ECO:0000256" key="4">
    <source>
        <dbReference type="ARBA" id="ARBA00022801"/>
    </source>
</evidence>
<evidence type="ECO:0000256" key="8">
    <source>
        <dbReference type="PROSITE-ProRule" id="PRU00059"/>
    </source>
</evidence>
<feature type="non-terminal residue" evidence="11">
    <location>
        <position position="150"/>
    </location>
</feature>